<dbReference type="Pfam" id="PF05741">
    <property type="entry name" value="zf-nanos"/>
    <property type="match status" value="1"/>
</dbReference>
<comment type="subcellular location">
    <subcellularLocation>
        <location evidence="1">Cytoplasm</location>
    </subcellularLocation>
</comment>
<evidence type="ECO:0000313" key="11">
    <source>
        <dbReference type="Proteomes" id="UP000790347"/>
    </source>
</evidence>
<dbReference type="EMBL" id="ASGP02000002">
    <property type="protein sequence ID" value="KAH9521761.1"/>
    <property type="molecule type" value="Genomic_DNA"/>
</dbReference>
<dbReference type="PROSITE" id="PS51522">
    <property type="entry name" value="ZF_NANOS"/>
    <property type="match status" value="1"/>
</dbReference>
<organism evidence="10 11">
    <name type="scientific">Dermatophagoides farinae</name>
    <name type="common">American house dust mite</name>
    <dbReference type="NCBI Taxonomy" id="6954"/>
    <lineage>
        <taxon>Eukaryota</taxon>
        <taxon>Metazoa</taxon>
        <taxon>Ecdysozoa</taxon>
        <taxon>Arthropoda</taxon>
        <taxon>Chelicerata</taxon>
        <taxon>Arachnida</taxon>
        <taxon>Acari</taxon>
        <taxon>Acariformes</taxon>
        <taxon>Sarcoptiformes</taxon>
        <taxon>Astigmata</taxon>
        <taxon>Psoroptidia</taxon>
        <taxon>Analgoidea</taxon>
        <taxon>Pyroglyphidae</taxon>
        <taxon>Dermatophagoidinae</taxon>
        <taxon>Dermatophagoides</taxon>
    </lineage>
</organism>
<dbReference type="GO" id="GO:0006417">
    <property type="term" value="P:regulation of translation"/>
    <property type="evidence" value="ECO:0007669"/>
    <property type="project" value="UniProtKB-UniRule"/>
</dbReference>
<keyword evidence="4 8" id="KW-0863">Zinc-finger</keyword>
<dbReference type="InterPro" id="IPR008705">
    <property type="entry name" value="Nanos/Xcar2"/>
</dbReference>
<dbReference type="Gene3D" id="4.10.60.30">
    <property type="entry name" value="Nanos, RNA-binding domain"/>
    <property type="match status" value="1"/>
</dbReference>
<proteinExistence type="inferred from homology"/>
<evidence type="ECO:0000256" key="8">
    <source>
        <dbReference type="PROSITE-ProRule" id="PRU00855"/>
    </source>
</evidence>
<dbReference type="GO" id="GO:0003723">
    <property type="term" value="F:RNA binding"/>
    <property type="evidence" value="ECO:0007669"/>
    <property type="project" value="UniProtKB-UniRule"/>
</dbReference>
<keyword evidence="11" id="KW-1185">Reference proteome</keyword>
<keyword evidence="6 8" id="KW-0810">Translation regulation</keyword>
<keyword evidence="3" id="KW-0479">Metal-binding</keyword>
<gene>
    <name evidence="10" type="primary">NANOS1_1</name>
    <name evidence="10" type="ORF">DERF_005393</name>
</gene>
<dbReference type="InterPro" id="IPR024161">
    <property type="entry name" value="Znf_nanos-typ"/>
</dbReference>
<name>A0A922I470_DERFA</name>
<keyword evidence="2" id="KW-0963">Cytoplasm</keyword>
<protein>
    <submittedName>
        <fullName evidence="10">Nanos 1</fullName>
    </submittedName>
</protein>
<evidence type="ECO:0000256" key="6">
    <source>
        <dbReference type="ARBA" id="ARBA00022845"/>
    </source>
</evidence>
<dbReference type="InterPro" id="IPR038129">
    <property type="entry name" value="Nanos_sf"/>
</dbReference>
<dbReference type="GO" id="GO:0008270">
    <property type="term" value="F:zinc ion binding"/>
    <property type="evidence" value="ECO:0007669"/>
    <property type="project" value="UniProtKB-KW"/>
</dbReference>
<dbReference type="PANTHER" id="PTHR12887">
    <property type="entry name" value="NANOS PROTEIN"/>
    <property type="match status" value="1"/>
</dbReference>
<keyword evidence="7 8" id="KW-0694">RNA-binding</keyword>
<dbReference type="Proteomes" id="UP000790347">
    <property type="component" value="Unassembled WGS sequence"/>
</dbReference>
<reference evidence="10" key="2">
    <citation type="journal article" date="2022" name="Res Sq">
        <title>Comparative Genomics Reveals Insights into the Divergent Evolution of Astigmatic Mites and Household Pest Adaptations.</title>
        <authorList>
            <person name="Xiong Q."/>
            <person name="Wan A.T.-Y."/>
            <person name="Liu X.-Y."/>
            <person name="Fung C.S.-H."/>
            <person name="Xiao X."/>
            <person name="Malainual N."/>
            <person name="Hou J."/>
            <person name="Wang L."/>
            <person name="Wang M."/>
            <person name="Yang K."/>
            <person name="Cui Y."/>
            <person name="Leung E."/>
            <person name="Nong W."/>
            <person name="Shin S.-K."/>
            <person name="Au S."/>
            <person name="Jeong K.Y."/>
            <person name="Chew F.T."/>
            <person name="Hui J."/>
            <person name="Leung T.F."/>
            <person name="Tungtrongchitr A."/>
            <person name="Zhong N."/>
            <person name="Liu Z."/>
            <person name="Tsui S."/>
        </authorList>
    </citation>
    <scope>NUCLEOTIDE SEQUENCE</scope>
    <source>
        <strain evidence="10">Derf</strain>
        <tissue evidence="10">Whole organism</tissue>
    </source>
</reference>
<dbReference type="OrthoDB" id="10010129at2759"/>
<dbReference type="AlphaFoldDB" id="A0A922I470"/>
<evidence type="ECO:0000256" key="1">
    <source>
        <dbReference type="ARBA" id="ARBA00004496"/>
    </source>
</evidence>
<evidence type="ECO:0000259" key="9">
    <source>
        <dbReference type="PROSITE" id="PS51522"/>
    </source>
</evidence>
<feature type="domain" description="Nanos-type" evidence="9">
    <location>
        <begin position="211"/>
        <end position="267"/>
    </location>
</feature>
<evidence type="ECO:0000256" key="3">
    <source>
        <dbReference type="ARBA" id="ARBA00022723"/>
    </source>
</evidence>
<evidence type="ECO:0000313" key="10">
    <source>
        <dbReference type="EMBL" id="KAH9521761.1"/>
    </source>
</evidence>
<evidence type="ECO:0000256" key="2">
    <source>
        <dbReference type="ARBA" id="ARBA00022490"/>
    </source>
</evidence>
<sequence length="357" mass="40371">MATNSLRSYLGRIPSSSLYSSSTVKSRVESAAAAGKTLHHRSNYSKMANNNLSPLMNYLDYYNQNNSNIFQSENLDRFNTTVAASSSLDYCSSPLMMNNNNGHNHNSKNPLPSPVGTSFEMIWNDVYGIQQQQKSAPNPFINRQFSNYGERKLVGRNVNYYQIFGWISSGIEGSSMMLMVKNDTSQLQNQQYRSNSGSILSKNGHRNGRMECSFCKNLPPERAIDYRDHWLKDNQKRVTCPILRAYNCPDCNNGGGDNAHTRIYCPLNRTKLPHGFHHRSIQMQQNRRFNNNHVSYTSSTAAGHDYHDFGLNNENNYAAFVRKSPNSNVSTIWSTMSEESNSNWIDSDGNGGGDFGW</sequence>
<evidence type="ECO:0000256" key="4">
    <source>
        <dbReference type="ARBA" id="ARBA00022771"/>
    </source>
</evidence>
<comment type="similarity">
    <text evidence="8">Belongs to the nanos family.</text>
</comment>
<reference evidence="10" key="1">
    <citation type="submission" date="2013-05" db="EMBL/GenBank/DDBJ databases">
        <authorList>
            <person name="Yim A.K.Y."/>
            <person name="Chan T.F."/>
            <person name="Ji K.M."/>
            <person name="Liu X.Y."/>
            <person name="Zhou J.W."/>
            <person name="Li R.Q."/>
            <person name="Yang K.Y."/>
            <person name="Li J."/>
            <person name="Li M."/>
            <person name="Law P.T.W."/>
            <person name="Wu Y.L."/>
            <person name="Cai Z.L."/>
            <person name="Qin H."/>
            <person name="Bao Y."/>
            <person name="Leung R.K.K."/>
            <person name="Ng P.K.S."/>
            <person name="Zou J."/>
            <person name="Zhong X.J."/>
            <person name="Ran P.X."/>
            <person name="Zhong N.S."/>
            <person name="Liu Z.G."/>
            <person name="Tsui S.K.W."/>
        </authorList>
    </citation>
    <scope>NUCLEOTIDE SEQUENCE</scope>
    <source>
        <strain evidence="10">Derf</strain>
        <tissue evidence="10">Whole organism</tissue>
    </source>
</reference>
<evidence type="ECO:0000256" key="5">
    <source>
        <dbReference type="ARBA" id="ARBA00022833"/>
    </source>
</evidence>
<accession>A0A922I470</accession>
<evidence type="ECO:0000256" key="7">
    <source>
        <dbReference type="ARBA" id="ARBA00022884"/>
    </source>
</evidence>
<dbReference type="GO" id="GO:0005737">
    <property type="term" value="C:cytoplasm"/>
    <property type="evidence" value="ECO:0007669"/>
    <property type="project" value="UniProtKB-SubCell"/>
</dbReference>
<keyword evidence="5" id="KW-0862">Zinc</keyword>
<comment type="caution">
    <text evidence="10">The sequence shown here is derived from an EMBL/GenBank/DDBJ whole genome shotgun (WGS) entry which is preliminary data.</text>
</comment>